<dbReference type="Proteomes" id="UP000886687">
    <property type="component" value="Unassembled WGS sequence"/>
</dbReference>
<feature type="repeat" description="TPR" evidence="8">
    <location>
        <begin position="138"/>
        <end position="171"/>
    </location>
</feature>
<dbReference type="InterPro" id="IPR051939">
    <property type="entry name" value="Glycosyltr_41/O-GlcNAc_trsf"/>
</dbReference>
<dbReference type="InterPro" id="IPR019734">
    <property type="entry name" value="TPR_rpt"/>
</dbReference>
<keyword evidence="6" id="KW-0677">Repeat</keyword>
<keyword evidence="7 8" id="KW-0802">TPR repeat</keyword>
<evidence type="ECO:0000256" key="8">
    <source>
        <dbReference type="PROSITE-ProRule" id="PRU00339"/>
    </source>
</evidence>
<gene>
    <name evidence="11" type="ORF">JAZ04_01870</name>
</gene>
<feature type="domain" description="O-GlcNAc transferase C-terminal" evidence="10">
    <location>
        <begin position="250"/>
        <end position="397"/>
    </location>
</feature>
<organism evidence="11 12">
    <name type="scientific">Candidatus Thiodiazotropha lotti</name>
    <dbReference type="NCBI Taxonomy" id="2792787"/>
    <lineage>
        <taxon>Bacteria</taxon>
        <taxon>Pseudomonadati</taxon>
        <taxon>Pseudomonadota</taxon>
        <taxon>Gammaproteobacteria</taxon>
        <taxon>Chromatiales</taxon>
        <taxon>Sedimenticolaceae</taxon>
        <taxon>Candidatus Thiodiazotropha</taxon>
    </lineage>
</organism>
<keyword evidence="4" id="KW-0328">Glycosyltransferase</keyword>
<dbReference type="SUPFAM" id="SSF48452">
    <property type="entry name" value="TPR-like"/>
    <property type="match status" value="1"/>
</dbReference>
<comment type="similarity">
    <text evidence="2">Belongs to the glycosyltransferase 41 family. O-GlcNAc transferase subfamily.</text>
</comment>
<accession>A0A9E4MY89</accession>
<evidence type="ECO:0000256" key="9">
    <source>
        <dbReference type="SAM" id="Coils"/>
    </source>
</evidence>
<dbReference type="Gene3D" id="3.40.50.11380">
    <property type="match status" value="1"/>
</dbReference>
<keyword evidence="5" id="KW-0808">Transferase</keyword>
<dbReference type="Gene3D" id="1.25.40.10">
    <property type="entry name" value="Tetratricopeptide repeat domain"/>
    <property type="match status" value="2"/>
</dbReference>
<dbReference type="SMART" id="SM00028">
    <property type="entry name" value="TPR"/>
    <property type="match status" value="3"/>
</dbReference>
<dbReference type="InterPro" id="IPR029489">
    <property type="entry name" value="OGT/SEC/SPY_C"/>
</dbReference>
<dbReference type="GO" id="GO:0097363">
    <property type="term" value="F:protein O-acetylglucosaminyltransferase activity"/>
    <property type="evidence" value="ECO:0007669"/>
    <property type="project" value="UniProtKB-EC"/>
</dbReference>
<comment type="pathway">
    <text evidence="1">Protein modification; protein glycosylation.</text>
</comment>
<dbReference type="PANTHER" id="PTHR44835:SF1">
    <property type="entry name" value="PROTEIN O-GLCNAC TRANSFERASE"/>
    <property type="match status" value="1"/>
</dbReference>
<comment type="caution">
    <text evidence="11">The sequence shown here is derived from an EMBL/GenBank/DDBJ whole genome shotgun (WGS) entry which is preliminary data.</text>
</comment>
<evidence type="ECO:0000313" key="11">
    <source>
        <dbReference type="EMBL" id="MCG7937591.1"/>
    </source>
</evidence>
<reference evidence="11" key="1">
    <citation type="journal article" date="2021" name="Proc. Natl. Acad. Sci. U.S.A.">
        <title>Global biogeography of chemosynthetic symbionts reveals both localized and globally distributed symbiont groups. .</title>
        <authorList>
            <person name="Osvatic J.T."/>
            <person name="Wilkins L.G.E."/>
            <person name="Leibrecht L."/>
            <person name="Leray M."/>
            <person name="Zauner S."/>
            <person name="Polzin J."/>
            <person name="Camacho Y."/>
            <person name="Gros O."/>
            <person name="van Gils J.A."/>
            <person name="Eisen J.A."/>
            <person name="Petersen J.M."/>
            <person name="Yuen B."/>
        </authorList>
    </citation>
    <scope>NUCLEOTIDE SEQUENCE</scope>
    <source>
        <strain evidence="11">MAGL173</strain>
    </source>
</reference>
<dbReference type="Pfam" id="PF13844">
    <property type="entry name" value="Glyco_transf_41"/>
    <property type="match status" value="2"/>
</dbReference>
<evidence type="ECO:0000256" key="6">
    <source>
        <dbReference type="ARBA" id="ARBA00022737"/>
    </source>
</evidence>
<dbReference type="InterPro" id="IPR011990">
    <property type="entry name" value="TPR-like_helical_dom_sf"/>
</dbReference>
<dbReference type="PANTHER" id="PTHR44835">
    <property type="entry name" value="UDP-N-ACETYLGLUCOSAMINE--PEPTIDE N-ACETYLGLUCOSAMINYLTRANSFERASE SPINDLY-RELATED"/>
    <property type="match status" value="1"/>
</dbReference>
<dbReference type="AlphaFoldDB" id="A0A9E4MY89"/>
<dbReference type="EC" id="2.4.1.255" evidence="3"/>
<dbReference type="EMBL" id="JAEPDI010000001">
    <property type="protein sequence ID" value="MCG7937591.1"/>
    <property type="molecule type" value="Genomic_DNA"/>
</dbReference>
<sequence length="625" mass="71562">MSNPLINAERKLKQGKLGEAHKLLVRALKKEPDNLKAQYLIGETLLLQNRTDESISYLMKAVSSNQAEPCWYVMCGVALERKGQYADAEKSYRLAEMAGCDNERMYYMIGNFNINITKNYSKAEIYLSKLISKKPDAAIAYMALSRLYILQERYEEALQALDQCLQLNFESPEVYINLSHALSHQGRQDEALTCNQKALELDPDNTIAIQNYLVQLLYTEDDQQKIYSEVRKLTNSINKASKAVFPGAPDCNPERRLSVGFVSADLRHHAISHYFKPILECLDRKRFSLNFYYNNHVYDETTHAIKAHADQWRETAHLDDRELVSLIRQDKVDILIDLSNHTVGNRLLAFTQRPAPMQVSWMGLPITTGLDCMDYALKDQLTIDACQLDQNASEKMLPVENLTFYNPISELPPLSEPPCIDNGYVTFGSFNGLRKINQRIMETWAKIVLKLPESRIRMVIEDYNNATMREHIYEIFAQHGVDRSRVELKPSLALLDYMASHNEVDITLDPYPYHGQTTSFNALLMGLPLVSCCGKSVASNYSRRILNAIDKRAWLAEDFEQYVDIALGLAQDKENLSRLRKNLRQEVQNSSLMDYRHLAEDIESALLTGWNNLCEENAKDQNNNS</sequence>
<dbReference type="Gene3D" id="3.40.50.2000">
    <property type="entry name" value="Glycogen Phosphorylase B"/>
    <property type="match status" value="1"/>
</dbReference>
<feature type="coiled-coil region" evidence="9">
    <location>
        <begin position="566"/>
        <end position="593"/>
    </location>
</feature>
<dbReference type="Pfam" id="PF14559">
    <property type="entry name" value="TPR_19"/>
    <property type="match status" value="2"/>
</dbReference>
<evidence type="ECO:0000256" key="2">
    <source>
        <dbReference type="ARBA" id="ARBA00005386"/>
    </source>
</evidence>
<protein>
    <recommendedName>
        <fullName evidence="3">protein O-GlcNAc transferase</fullName>
        <ecNumber evidence="3">2.4.1.255</ecNumber>
    </recommendedName>
</protein>
<evidence type="ECO:0000256" key="5">
    <source>
        <dbReference type="ARBA" id="ARBA00022679"/>
    </source>
</evidence>
<keyword evidence="9" id="KW-0175">Coiled coil</keyword>
<evidence type="ECO:0000256" key="3">
    <source>
        <dbReference type="ARBA" id="ARBA00011970"/>
    </source>
</evidence>
<proteinExistence type="inferred from homology"/>
<dbReference type="PROSITE" id="PS50005">
    <property type="entry name" value="TPR"/>
    <property type="match status" value="2"/>
</dbReference>
<feature type="domain" description="O-GlcNAc transferase C-terminal" evidence="10">
    <location>
        <begin position="424"/>
        <end position="601"/>
    </location>
</feature>
<evidence type="ECO:0000256" key="4">
    <source>
        <dbReference type="ARBA" id="ARBA00022676"/>
    </source>
</evidence>
<evidence type="ECO:0000256" key="7">
    <source>
        <dbReference type="ARBA" id="ARBA00022803"/>
    </source>
</evidence>
<evidence type="ECO:0000256" key="1">
    <source>
        <dbReference type="ARBA" id="ARBA00004922"/>
    </source>
</evidence>
<feature type="repeat" description="TPR" evidence="8">
    <location>
        <begin position="172"/>
        <end position="205"/>
    </location>
</feature>
<name>A0A9E4MY89_9GAMM</name>
<evidence type="ECO:0000259" key="10">
    <source>
        <dbReference type="Pfam" id="PF13844"/>
    </source>
</evidence>
<dbReference type="PROSITE" id="PS50293">
    <property type="entry name" value="TPR_REGION"/>
    <property type="match status" value="1"/>
</dbReference>
<evidence type="ECO:0000313" key="12">
    <source>
        <dbReference type="Proteomes" id="UP000886687"/>
    </source>
</evidence>